<dbReference type="Proteomes" id="UP000288943">
    <property type="component" value="Chromosome"/>
</dbReference>
<gene>
    <name evidence="3" type="ORF">M5X16_16210</name>
    <name evidence="4" type="ORF">PC41400_00910</name>
</gene>
<dbReference type="InterPro" id="IPR036582">
    <property type="entry name" value="Mao_N_sf"/>
</dbReference>
<dbReference type="AlphaFoldDB" id="A0A410WPR1"/>
<dbReference type="PANTHER" id="PTHR32256">
    <property type="match status" value="1"/>
</dbReference>
<reference evidence="3 6" key="2">
    <citation type="submission" date="2022-05" db="EMBL/GenBank/DDBJ databases">
        <title>Genome Sequencing of Bee-Associated Microbes.</title>
        <authorList>
            <person name="Dunlap C."/>
        </authorList>
    </citation>
    <scope>NUCLEOTIDE SEQUENCE [LARGE SCALE GENOMIC DNA]</scope>
    <source>
        <strain evidence="3 6">NRRL B-23120</strain>
    </source>
</reference>
<reference evidence="4 5" key="1">
    <citation type="submission" date="2018-01" db="EMBL/GenBank/DDBJ databases">
        <title>The whole genome sequencing and assembly of Paenibacillus chitinolyticus KCCM 41400 strain.</title>
        <authorList>
            <person name="Kim J.-Y."/>
            <person name="Park M.-K."/>
            <person name="Lee Y.-J."/>
            <person name="Yi H."/>
            <person name="Bahn Y.-S."/>
            <person name="Kim J.F."/>
            <person name="Lee D.-W."/>
        </authorList>
    </citation>
    <scope>NUCLEOTIDE SEQUENCE [LARGE SCALE GENOMIC DNA]</scope>
    <source>
        <strain evidence="4 5">KCCM 41400</strain>
    </source>
</reference>
<dbReference type="KEGG" id="pchi:PC41400_00910"/>
<evidence type="ECO:0000259" key="2">
    <source>
        <dbReference type="Pfam" id="PF16472"/>
    </source>
</evidence>
<dbReference type="SUPFAM" id="SSF55383">
    <property type="entry name" value="Copper amine oxidase, domain N"/>
    <property type="match status" value="1"/>
</dbReference>
<dbReference type="RefSeq" id="WP_042231444.1">
    <property type="nucleotide sequence ID" value="NZ_CP026520.1"/>
</dbReference>
<sequence>MRLVPALIGLSLFDFSAGISSASASPGQDVSVVVNGAELFPDSRAYIQGESGLTYVPLRSLSEAFGTEVEWSQSTKTATVRKGATLIDLTVGSTLAHIDGREAALESPAEQENGRVMVPVRFIADALGVAIAWNADTRTVTLGDTPAPASVFAPGEGNDVQNILNQAFVTQSNGWVYYQNVGDESKLYRMKEDGSQPVKITDDPAVQIQVTGGWVYYRLLTQGERTDAGEVYRIRPDGSERTKLSKEKAGQVYVTGDWIYYNVTAGFGSGPLFKMKLDGSGKQELSQKDEDVMDFVLYQGRIYYKRSTGGLYSLDLDGRNRKTYTKEFVHELRAANGSIYYHKDANQLLKMSIQTGEESVAVDNVPLSRYYVGPDYLVLEKALSFLDRKVYLTDLQGAGEKLRVDNTLVQLNVIGDWIYFITYETKSSETHRYADIVISLGRIKKDGSQREIITSKTSNPFPNDRL</sequence>
<dbReference type="EMBL" id="CP026520">
    <property type="protein sequence ID" value="QAV16333.1"/>
    <property type="molecule type" value="Genomic_DNA"/>
</dbReference>
<dbReference type="Pfam" id="PF16472">
    <property type="entry name" value="DUF5050"/>
    <property type="match status" value="1"/>
</dbReference>
<dbReference type="SUPFAM" id="SSF69304">
    <property type="entry name" value="Tricorn protease N-terminal domain"/>
    <property type="match status" value="1"/>
</dbReference>
<dbReference type="Gene3D" id="2.120.10.30">
    <property type="entry name" value="TolB, C-terminal domain"/>
    <property type="match status" value="1"/>
</dbReference>
<dbReference type="PANTHER" id="PTHR32256:SF17">
    <property type="entry name" value="EGF-LIKE DOMAIN-CONTAINING PROTEIN"/>
    <property type="match status" value="1"/>
</dbReference>
<evidence type="ECO:0000313" key="6">
    <source>
        <dbReference type="Proteomes" id="UP001527202"/>
    </source>
</evidence>
<proteinExistence type="predicted"/>
<dbReference type="InterPro" id="IPR032485">
    <property type="entry name" value="LRP1-like_beta_prop"/>
</dbReference>
<dbReference type="InterPro" id="IPR012854">
    <property type="entry name" value="Cu_amine_oxidase-like_N"/>
</dbReference>
<evidence type="ECO:0000313" key="3">
    <source>
        <dbReference type="EMBL" id="MCY9597305.1"/>
    </source>
</evidence>
<organism evidence="4 5">
    <name type="scientific">Paenibacillus chitinolyticus</name>
    <dbReference type="NCBI Taxonomy" id="79263"/>
    <lineage>
        <taxon>Bacteria</taxon>
        <taxon>Bacillati</taxon>
        <taxon>Bacillota</taxon>
        <taxon>Bacilli</taxon>
        <taxon>Bacillales</taxon>
        <taxon>Paenibacillaceae</taxon>
        <taxon>Paenibacillus</taxon>
    </lineage>
</organism>
<feature type="domain" description="Copper amine oxidase-like N-terminal" evidence="1">
    <location>
        <begin position="33"/>
        <end position="141"/>
    </location>
</feature>
<protein>
    <submittedName>
        <fullName evidence="4">DUF5050 domain-containing protein</fullName>
    </submittedName>
</protein>
<evidence type="ECO:0000313" key="5">
    <source>
        <dbReference type="Proteomes" id="UP000288943"/>
    </source>
</evidence>
<keyword evidence="6" id="KW-1185">Reference proteome</keyword>
<accession>A0A410WPR1</accession>
<dbReference type="OrthoDB" id="1889751at2"/>
<dbReference type="Gene3D" id="3.30.457.10">
    <property type="entry name" value="Copper amine oxidase-like, N-terminal domain"/>
    <property type="match status" value="1"/>
</dbReference>
<dbReference type="InterPro" id="IPR011042">
    <property type="entry name" value="6-blade_b-propeller_TolB-like"/>
</dbReference>
<dbReference type="EMBL" id="JAMDMJ010000018">
    <property type="protein sequence ID" value="MCY9597305.1"/>
    <property type="molecule type" value="Genomic_DNA"/>
</dbReference>
<evidence type="ECO:0000313" key="4">
    <source>
        <dbReference type="EMBL" id="QAV16333.1"/>
    </source>
</evidence>
<dbReference type="InterPro" id="IPR053369">
    <property type="entry name" value="SrfA-induced_signal"/>
</dbReference>
<dbReference type="GeneID" id="95373375"/>
<evidence type="ECO:0000259" key="1">
    <source>
        <dbReference type="Pfam" id="PF07833"/>
    </source>
</evidence>
<feature type="domain" description="Prolow-density lipoprotein receptor-related protein 1-like beta-propeller" evidence="2">
    <location>
        <begin position="160"/>
        <end position="427"/>
    </location>
</feature>
<name>A0A410WPR1_9BACL</name>
<dbReference type="Proteomes" id="UP001527202">
    <property type="component" value="Unassembled WGS sequence"/>
</dbReference>
<dbReference type="Pfam" id="PF07833">
    <property type="entry name" value="Cu_amine_oxidN1"/>
    <property type="match status" value="1"/>
</dbReference>